<dbReference type="Proteomes" id="UP000236291">
    <property type="component" value="Unassembled WGS sequence"/>
</dbReference>
<dbReference type="EMBL" id="ASHM01125450">
    <property type="protein sequence ID" value="PNX57899.1"/>
    <property type="molecule type" value="Genomic_DNA"/>
</dbReference>
<reference evidence="1 2" key="2">
    <citation type="journal article" date="2017" name="Front. Plant Sci.">
        <title>Gene Classification and Mining of Molecular Markers Useful in Red Clover (Trifolium pratense) Breeding.</title>
        <authorList>
            <person name="Istvanek J."/>
            <person name="Dluhosova J."/>
            <person name="Dluhos P."/>
            <person name="Patkova L."/>
            <person name="Nedelnik J."/>
            <person name="Repkova J."/>
        </authorList>
    </citation>
    <scope>NUCLEOTIDE SEQUENCE [LARGE SCALE GENOMIC DNA]</scope>
    <source>
        <strain evidence="2">cv. Tatra</strain>
        <tissue evidence="1">Young leaves</tissue>
    </source>
</reference>
<protein>
    <submittedName>
        <fullName evidence="1">Uncharacterized protein</fullName>
    </submittedName>
</protein>
<feature type="non-terminal residue" evidence="1">
    <location>
        <position position="1"/>
    </location>
</feature>
<gene>
    <name evidence="1" type="ORF">L195_g058923</name>
</gene>
<evidence type="ECO:0000313" key="1">
    <source>
        <dbReference type="EMBL" id="PNX57899.1"/>
    </source>
</evidence>
<accession>A0A2K3JV19</accession>
<name>A0A2K3JV19_TRIPR</name>
<organism evidence="1 2">
    <name type="scientific">Trifolium pratense</name>
    <name type="common">Red clover</name>
    <dbReference type="NCBI Taxonomy" id="57577"/>
    <lineage>
        <taxon>Eukaryota</taxon>
        <taxon>Viridiplantae</taxon>
        <taxon>Streptophyta</taxon>
        <taxon>Embryophyta</taxon>
        <taxon>Tracheophyta</taxon>
        <taxon>Spermatophyta</taxon>
        <taxon>Magnoliopsida</taxon>
        <taxon>eudicotyledons</taxon>
        <taxon>Gunneridae</taxon>
        <taxon>Pentapetalae</taxon>
        <taxon>rosids</taxon>
        <taxon>fabids</taxon>
        <taxon>Fabales</taxon>
        <taxon>Fabaceae</taxon>
        <taxon>Papilionoideae</taxon>
        <taxon>50 kb inversion clade</taxon>
        <taxon>NPAAA clade</taxon>
        <taxon>Hologalegina</taxon>
        <taxon>IRL clade</taxon>
        <taxon>Trifolieae</taxon>
        <taxon>Trifolium</taxon>
    </lineage>
</organism>
<dbReference type="AlphaFoldDB" id="A0A2K3JV19"/>
<comment type="caution">
    <text evidence="1">The sequence shown here is derived from an EMBL/GenBank/DDBJ whole genome shotgun (WGS) entry which is preliminary data.</text>
</comment>
<evidence type="ECO:0000313" key="2">
    <source>
        <dbReference type="Proteomes" id="UP000236291"/>
    </source>
</evidence>
<proteinExistence type="predicted"/>
<sequence>DNVGGLQVLKNDGGGERWVGVYVGRIELNLAKNKTRIT</sequence>
<reference evidence="1 2" key="1">
    <citation type="journal article" date="2014" name="Am. J. Bot.">
        <title>Genome assembly and annotation for red clover (Trifolium pratense; Fabaceae).</title>
        <authorList>
            <person name="Istvanek J."/>
            <person name="Jaros M."/>
            <person name="Krenek A."/>
            <person name="Repkova J."/>
        </authorList>
    </citation>
    <scope>NUCLEOTIDE SEQUENCE [LARGE SCALE GENOMIC DNA]</scope>
    <source>
        <strain evidence="2">cv. Tatra</strain>
        <tissue evidence="1">Young leaves</tissue>
    </source>
</reference>